<dbReference type="AlphaFoldDB" id="A0A8H3FL09"/>
<dbReference type="PANTHER" id="PTHR38788">
    <property type="entry name" value="CLR5 DOMAIN-CONTAINING PROTEIN"/>
    <property type="match status" value="1"/>
</dbReference>
<dbReference type="OrthoDB" id="5986190at2759"/>
<gene>
    <name evidence="3" type="ORF">HETSPECPRED_005808</name>
</gene>
<accession>A0A8H3FL09</accession>
<organism evidence="3 4">
    <name type="scientific">Heterodermia speciosa</name>
    <dbReference type="NCBI Taxonomy" id="116794"/>
    <lineage>
        <taxon>Eukaryota</taxon>
        <taxon>Fungi</taxon>
        <taxon>Dikarya</taxon>
        <taxon>Ascomycota</taxon>
        <taxon>Pezizomycotina</taxon>
        <taxon>Lecanoromycetes</taxon>
        <taxon>OSLEUM clade</taxon>
        <taxon>Lecanoromycetidae</taxon>
        <taxon>Caliciales</taxon>
        <taxon>Physciaceae</taxon>
        <taxon>Heterodermia</taxon>
    </lineage>
</organism>
<proteinExistence type="predicted"/>
<feature type="domain" description="Clr5" evidence="2">
    <location>
        <begin position="63"/>
        <end position="115"/>
    </location>
</feature>
<keyword evidence="4" id="KW-1185">Reference proteome</keyword>
<dbReference type="PANTHER" id="PTHR38788:SF3">
    <property type="entry name" value="CLR5 DOMAIN-CONTAINING PROTEIN"/>
    <property type="match status" value="1"/>
</dbReference>
<feature type="region of interest" description="Disordered" evidence="1">
    <location>
        <begin position="1"/>
        <end position="66"/>
    </location>
</feature>
<evidence type="ECO:0000313" key="3">
    <source>
        <dbReference type="EMBL" id="CAF9925334.1"/>
    </source>
</evidence>
<evidence type="ECO:0000259" key="2">
    <source>
        <dbReference type="Pfam" id="PF14420"/>
    </source>
</evidence>
<protein>
    <recommendedName>
        <fullName evidence="2">Clr5 domain-containing protein</fullName>
    </recommendedName>
</protein>
<dbReference type="EMBL" id="CAJPDS010000038">
    <property type="protein sequence ID" value="CAF9925334.1"/>
    <property type="molecule type" value="Genomic_DNA"/>
</dbReference>
<reference evidence="3" key="1">
    <citation type="submission" date="2021-03" db="EMBL/GenBank/DDBJ databases">
        <authorList>
            <person name="Tagirdzhanova G."/>
        </authorList>
    </citation>
    <scope>NUCLEOTIDE SEQUENCE</scope>
</reference>
<name>A0A8H3FL09_9LECA</name>
<evidence type="ECO:0000313" key="4">
    <source>
        <dbReference type="Proteomes" id="UP000664521"/>
    </source>
</evidence>
<feature type="compositionally biased region" description="Pro residues" evidence="1">
    <location>
        <begin position="30"/>
        <end position="41"/>
    </location>
</feature>
<comment type="caution">
    <text evidence="3">The sequence shown here is derived from an EMBL/GenBank/DDBJ whole genome shotgun (WGS) entry which is preliminary data.</text>
</comment>
<dbReference type="InterPro" id="IPR025676">
    <property type="entry name" value="Clr5_dom"/>
</dbReference>
<sequence length="410" mass="46728">MSGFPVPQWTILPDLAADLEPEPGYDMGAPMPPPLPPPPQLPSNLGISATKRRRAPKATTKSKDEWEAHRDDIHRLYVEENLPLESVMKLMDDTYGFHASRTQYGSKIKEWGFQKNIRENHMRAIARKKLSRQNADSSKASTFRLRKRPVPDQRIDRYMKSNNLDENTVFSDAPTPSDISCETPGPRMDQSPGTVSTSQIDVNIKQNSVSLFSEDTGKEPLIEYMNLGSLPSAPHFPQSSSISAYHDYLSLFNQDPLRNSSYAELMSPFDRLRLLSTITCFPEGCCDSMKNHKCMRAVVSSSMKTAVVEIALVDGVVIVLWRTSFEVSEEPYHLDYTRGRTVALQRTWNSDRWALYIFLIKEVLKDLIRDTTIIRTCNCFNRFQSLYSLKLEMTLRHFMSGSAVLELYKL</sequence>
<dbReference type="Proteomes" id="UP000664521">
    <property type="component" value="Unassembled WGS sequence"/>
</dbReference>
<evidence type="ECO:0000256" key="1">
    <source>
        <dbReference type="SAM" id="MobiDB-lite"/>
    </source>
</evidence>
<dbReference type="Pfam" id="PF14420">
    <property type="entry name" value="Clr5"/>
    <property type="match status" value="1"/>
</dbReference>